<dbReference type="PANTHER" id="PTHR48444">
    <property type="entry name" value="DNA TOPOISOMERASE 6 SUBUNIT B"/>
    <property type="match status" value="1"/>
</dbReference>
<dbReference type="Proteomes" id="UP001372338">
    <property type="component" value="Unassembled WGS sequence"/>
</dbReference>
<dbReference type="Gene3D" id="3.30.565.10">
    <property type="entry name" value="Histidine kinase-like ATPase, C-terminal domain"/>
    <property type="match status" value="1"/>
</dbReference>
<feature type="region of interest" description="Disordered" evidence="1">
    <location>
        <begin position="1"/>
        <end position="26"/>
    </location>
</feature>
<proteinExistence type="predicted"/>
<dbReference type="InterPro" id="IPR036890">
    <property type="entry name" value="HATPase_C_sf"/>
</dbReference>
<name>A0AAN9J2E2_CROPI</name>
<dbReference type="AlphaFoldDB" id="A0AAN9J2E2"/>
<comment type="caution">
    <text evidence="2">The sequence shown here is derived from an EMBL/GenBank/DDBJ whole genome shotgun (WGS) entry which is preliminary data.</text>
</comment>
<organism evidence="2 3">
    <name type="scientific">Crotalaria pallida</name>
    <name type="common">Smooth rattlebox</name>
    <name type="synonym">Crotalaria striata</name>
    <dbReference type="NCBI Taxonomy" id="3830"/>
    <lineage>
        <taxon>Eukaryota</taxon>
        <taxon>Viridiplantae</taxon>
        <taxon>Streptophyta</taxon>
        <taxon>Embryophyta</taxon>
        <taxon>Tracheophyta</taxon>
        <taxon>Spermatophyta</taxon>
        <taxon>Magnoliopsida</taxon>
        <taxon>eudicotyledons</taxon>
        <taxon>Gunneridae</taxon>
        <taxon>Pentapetalae</taxon>
        <taxon>rosids</taxon>
        <taxon>fabids</taxon>
        <taxon>Fabales</taxon>
        <taxon>Fabaceae</taxon>
        <taxon>Papilionoideae</taxon>
        <taxon>50 kb inversion clade</taxon>
        <taxon>genistoids sensu lato</taxon>
        <taxon>core genistoids</taxon>
        <taxon>Crotalarieae</taxon>
        <taxon>Crotalaria</taxon>
    </lineage>
</organism>
<evidence type="ECO:0000313" key="2">
    <source>
        <dbReference type="EMBL" id="KAK7290950.1"/>
    </source>
</evidence>
<sequence>MDERESSESPIEAKKTKSKTPRKPKEIVLKQKSPVEYFAENKNIAGFDNPRKSLYTTVTELVENALDSAESISELPVVEIIEEIKKSKFNSMIGLVDHERVDAALYDDYETEKAREKRLANEALAQEIQAKNATLGKKVKEVSASKDIKGRGEASFYRVTCKDNGKGVPHDDIPNMFGRGIFLVYIYMRNGIARNIGMKLKFKLSLKGSGQLTVYTREAKFRQAKFDDPSGQCLSPVGEYNLRLVIIKELNPDMVATYSGRLWLTSKFCLIFLLPQIWNFYYS</sequence>
<dbReference type="SUPFAM" id="SSF55874">
    <property type="entry name" value="ATPase domain of HSP90 chaperone/DNA topoisomerase II/histidine kinase"/>
    <property type="match status" value="1"/>
</dbReference>
<evidence type="ECO:0000256" key="1">
    <source>
        <dbReference type="SAM" id="MobiDB-lite"/>
    </source>
</evidence>
<keyword evidence="3" id="KW-1185">Reference proteome</keyword>
<reference evidence="2 3" key="1">
    <citation type="submission" date="2024-01" db="EMBL/GenBank/DDBJ databases">
        <title>The genomes of 5 underutilized Papilionoideae crops provide insights into root nodulation and disease resistanc.</title>
        <authorList>
            <person name="Yuan L."/>
        </authorList>
    </citation>
    <scope>NUCLEOTIDE SEQUENCE [LARGE SCALE GENOMIC DNA]</scope>
    <source>
        <strain evidence="2">ZHUSHIDOU_FW_LH</strain>
        <tissue evidence="2">Leaf</tissue>
    </source>
</reference>
<evidence type="ECO:0000313" key="3">
    <source>
        <dbReference type="Proteomes" id="UP001372338"/>
    </source>
</evidence>
<protein>
    <recommendedName>
        <fullName evidence="4">Histidine kinase/HSP90-like ATPase domain-containing protein</fullName>
    </recommendedName>
</protein>
<gene>
    <name evidence="2" type="ORF">RIF29_05759</name>
</gene>
<evidence type="ECO:0008006" key="4">
    <source>
        <dbReference type="Google" id="ProtNLM"/>
    </source>
</evidence>
<dbReference type="PANTHER" id="PTHR48444:SF1">
    <property type="entry name" value="DNA TOPOISOMERASE 6 SUBUNIT B"/>
    <property type="match status" value="1"/>
</dbReference>
<accession>A0AAN9J2E2</accession>
<feature type="compositionally biased region" description="Basic and acidic residues" evidence="1">
    <location>
        <begin position="1"/>
        <end position="15"/>
    </location>
</feature>
<dbReference type="EMBL" id="JAYWIO010000001">
    <property type="protein sequence ID" value="KAK7290950.1"/>
    <property type="molecule type" value="Genomic_DNA"/>
</dbReference>